<comment type="caution">
    <text evidence="2">The sequence shown here is derived from an EMBL/GenBank/DDBJ whole genome shotgun (WGS) entry which is preliminary data.</text>
</comment>
<accession>A0A2U1K2W3</accession>
<protein>
    <recommendedName>
        <fullName evidence="4">Type IX secretion system membrane protein PorP/SprF</fullName>
    </recommendedName>
</protein>
<evidence type="ECO:0000256" key="1">
    <source>
        <dbReference type="SAM" id="SignalP"/>
    </source>
</evidence>
<reference evidence="2 3" key="1">
    <citation type="submission" date="2018-04" db="EMBL/GenBank/DDBJ databases">
        <title>Flavobacterium sp. nov., isolated from glacier ice.</title>
        <authorList>
            <person name="Liu Q."/>
            <person name="Xin Y.-H."/>
        </authorList>
    </citation>
    <scope>NUCLEOTIDE SEQUENCE [LARGE SCALE GENOMIC DNA]</scope>
    <source>
        <strain evidence="2 3">LB2P30</strain>
    </source>
</reference>
<evidence type="ECO:0000313" key="3">
    <source>
        <dbReference type="Proteomes" id="UP000245618"/>
    </source>
</evidence>
<dbReference type="Proteomes" id="UP000245618">
    <property type="component" value="Unassembled WGS sequence"/>
</dbReference>
<dbReference type="EMBL" id="QCZH01000001">
    <property type="protein sequence ID" value="PWA11585.1"/>
    <property type="molecule type" value="Genomic_DNA"/>
</dbReference>
<keyword evidence="1" id="KW-0732">Signal</keyword>
<name>A0A2U1K2W3_9FLAO</name>
<feature type="signal peptide" evidence="1">
    <location>
        <begin position="1"/>
        <end position="18"/>
    </location>
</feature>
<dbReference type="RefSeq" id="WP_116760009.1">
    <property type="nucleotide sequence ID" value="NZ_QCZH01000001.1"/>
</dbReference>
<organism evidence="2 3">
    <name type="scientific">Flavobacterium laiguense</name>
    <dbReference type="NCBI Taxonomy" id="2169409"/>
    <lineage>
        <taxon>Bacteria</taxon>
        <taxon>Pseudomonadati</taxon>
        <taxon>Bacteroidota</taxon>
        <taxon>Flavobacteriia</taxon>
        <taxon>Flavobacteriales</taxon>
        <taxon>Flavobacteriaceae</taxon>
        <taxon>Flavobacterium</taxon>
    </lineage>
</organism>
<feature type="chain" id="PRO_5015469960" description="Type IX secretion system membrane protein PorP/SprF" evidence="1">
    <location>
        <begin position="19"/>
        <end position="314"/>
    </location>
</feature>
<evidence type="ECO:0000313" key="2">
    <source>
        <dbReference type="EMBL" id="PWA11585.1"/>
    </source>
</evidence>
<dbReference type="Pfam" id="PF11751">
    <property type="entry name" value="PorP_SprF"/>
    <property type="match status" value="1"/>
</dbReference>
<sequence>MKKILICFFLLTVAFSYSQELNAPVATQYLADNPFVVSPTYAGIGDNFRINLNGYMQWVGIEDAPRNQSLHADFRIFDKSGVGLTLYNDSNGNTQQAGGKLSFAHHIILDYYSKQYLSFGVSYILNTFSIDISDFNNGEVTDNRSSMNNNFEVGFLYRNKGFYASFNATNILPKSIDLATGFEPNTLTNYQLYSGYVFNSGNRSELEPSVFYQLYQSDGRSVTDLNLKYRKFNKYEDYYWVGASYRFLNDQIGKPLGVGPIVGLQKGFVSIGYSYQVTLNDLAAYNTGTHSLTIGFRFLQGVSNCPCTEGPVHD</sequence>
<dbReference type="AlphaFoldDB" id="A0A2U1K2W3"/>
<dbReference type="NCBIfam" id="TIGR03519">
    <property type="entry name" value="T9SS_PorP_fam"/>
    <property type="match status" value="1"/>
</dbReference>
<evidence type="ECO:0008006" key="4">
    <source>
        <dbReference type="Google" id="ProtNLM"/>
    </source>
</evidence>
<gene>
    <name evidence="2" type="ORF">DB891_01905</name>
</gene>
<keyword evidence="3" id="KW-1185">Reference proteome</keyword>
<dbReference type="OrthoDB" id="648347at2"/>
<proteinExistence type="predicted"/>
<dbReference type="InterPro" id="IPR019861">
    <property type="entry name" value="PorP/SprF_Bacteroidetes"/>
</dbReference>